<accession>A0A9D1RYI7</accession>
<dbReference type="AlphaFoldDB" id="A0A9D1RYI7"/>
<dbReference type="Proteomes" id="UP000824151">
    <property type="component" value="Unassembled WGS sequence"/>
</dbReference>
<reference evidence="3" key="1">
    <citation type="journal article" date="2021" name="PeerJ">
        <title>Extensive microbial diversity within the chicken gut microbiome revealed by metagenomics and culture.</title>
        <authorList>
            <person name="Gilroy R."/>
            <person name="Ravi A."/>
            <person name="Getino M."/>
            <person name="Pursley I."/>
            <person name="Horton D.L."/>
            <person name="Alikhan N.F."/>
            <person name="Baker D."/>
            <person name="Gharbi K."/>
            <person name="Hall N."/>
            <person name="Watson M."/>
            <person name="Adriaenssens E.M."/>
            <person name="Foster-Nyarko E."/>
            <person name="Jarju S."/>
            <person name="Secka A."/>
            <person name="Antonio M."/>
            <person name="Oren A."/>
            <person name="Chaudhuri R.R."/>
            <person name="La Ragione R."/>
            <person name="Hildebrand F."/>
            <person name="Pallen M.J."/>
        </authorList>
    </citation>
    <scope>NUCLEOTIDE SEQUENCE</scope>
    <source>
        <strain evidence="3">ChiHejej3B27-3195</strain>
    </source>
</reference>
<dbReference type="Pfam" id="PF07905">
    <property type="entry name" value="PucR"/>
    <property type="match status" value="1"/>
</dbReference>
<dbReference type="InterPro" id="IPR051448">
    <property type="entry name" value="CdaR-like_regulators"/>
</dbReference>
<evidence type="ECO:0000313" key="4">
    <source>
        <dbReference type="Proteomes" id="UP000824151"/>
    </source>
</evidence>
<reference evidence="3" key="2">
    <citation type="submission" date="2021-04" db="EMBL/GenBank/DDBJ databases">
        <authorList>
            <person name="Gilroy R."/>
        </authorList>
    </citation>
    <scope>NUCLEOTIDE SEQUENCE</scope>
    <source>
        <strain evidence="3">ChiHejej3B27-3195</strain>
    </source>
</reference>
<dbReference type="InterPro" id="IPR012914">
    <property type="entry name" value="PucR_dom"/>
</dbReference>
<dbReference type="PANTHER" id="PTHR33744">
    <property type="entry name" value="CARBOHYDRATE DIACID REGULATOR"/>
    <property type="match status" value="1"/>
</dbReference>
<comment type="caution">
    <text evidence="3">The sequence shown here is derived from an EMBL/GenBank/DDBJ whole genome shotgun (WGS) entry which is preliminary data.</text>
</comment>
<evidence type="ECO:0000313" key="3">
    <source>
        <dbReference type="EMBL" id="HIW98551.1"/>
    </source>
</evidence>
<dbReference type="Pfam" id="PF13556">
    <property type="entry name" value="HTH_30"/>
    <property type="match status" value="1"/>
</dbReference>
<evidence type="ECO:0000259" key="2">
    <source>
        <dbReference type="Pfam" id="PF13556"/>
    </source>
</evidence>
<gene>
    <name evidence="3" type="ORF">H9871_00240</name>
</gene>
<dbReference type="Gene3D" id="1.10.10.2840">
    <property type="entry name" value="PucR C-terminal helix-turn-helix domain"/>
    <property type="match status" value="1"/>
</dbReference>
<evidence type="ECO:0000259" key="1">
    <source>
        <dbReference type="Pfam" id="PF07905"/>
    </source>
</evidence>
<dbReference type="EMBL" id="DXGD01000009">
    <property type="protein sequence ID" value="HIW98551.1"/>
    <property type="molecule type" value="Genomic_DNA"/>
</dbReference>
<feature type="domain" description="Purine catabolism PurC-like" evidence="1">
    <location>
        <begin position="15"/>
        <end position="146"/>
    </location>
</feature>
<sequence>MMPSEAKTTQLQVLDLLELPTFLETPWELLTPQADLSRFVRWVHTIDVPRPSALLKGQEFVLTTLTPFTETREDLAESLTLYLDDVNSAQISALAIEILPERPRLLEALRAVVAQRCAEGRETLPIVLFSQQVRFVEITEHFHRLLIARQADRESDSEPYDPLFEVSSHLIRDIVGGSLTTNDEASARARALGVPSASRFRSLCLRFLPSTPLSSTGRAHAEKAVIAAARRAASRCHVSALIGATSSRDISIVFAPPESAKQDAATAFSLALRTEVSERREPAFIPPFLLSAGQPCSTFISAVSELKSAGHVLSSLEAVLPRADRFPGFADAADQRGYWKAHDLGALGLLTQLSPPETLAWYTSAQLGPLNLAAAPELRPLIHALASPTKTKAEVAAELGISRPTLYAHIQRLERLLGHTLDDHTLLALHLALLIQDIHGGPAA</sequence>
<dbReference type="InterPro" id="IPR025736">
    <property type="entry name" value="PucR_C-HTH_dom"/>
</dbReference>
<dbReference type="InterPro" id="IPR042070">
    <property type="entry name" value="PucR_C-HTH_sf"/>
</dbReference>
<proteinExistence type="predicted"/>
<feature type="domain" description="PucR C-terminal helix-turn-helix" evidence="2">
    <location>
        <begin position="392"/>
        <end position="435"/>
    </location>
</feature>
<name>A0A9D1RYI7_9MICC</name>
<organism evidence="3 4">
    <name type="scientific">Candidatus Nesterenkonia stercoripullorum</name>
    <dbReference type="NCBI Taxonomy" id="2838701"/>
    <lineage>
        <taxon>Bacteria</taxon>
        <taxon>Bacillati</taxon>
        <taxon>Actinomycetota</taxon>
        <taxon>Actinomycetes</taxon>
        <taxon>Micrococcales</taxon>
        <taxon>Micrococcaceae</taxon>
        <taxon>Nesterenkonia</taxon>
    </lineage>
</organism>
<protein>
    <submittedName>
        <fullName evidence="3">PucR family transcriptional regulator</fullName>
    </submittedName>
</protein>
<dbReference type="PANTHER" id="PTHR33744:SF1">
    <property type="entry name" value="DNA-BINDING TRANSCRIPTIONAL ACTIVATOR ADER"/>
    <property type="match status" value="1"/>
</dbReference>